<feature type="compositionally biased region" description="Polar residues" evidence="1">
    <location>
        <begin position="91"/>
        <end position="100"/>
    </location>
</feature>
<keyword evidence="3" id="KW-1185">Reference proteome</keyword>
<reference evidence="3" key="1">
    <citation type="journal article" date="2005" name="Nature">
        <title>The map-based sequence of the rice genome.</title>
        <authorList>
            <consortium name="International rice genome sequencing project (IRGSP)"/>
            <person name="Matsumoto T."/>
            <person name="Wu J."/>
            <person name="Kanamori H."/>
            <person name="Katayose Y."/>
            <person name="Fujisawa M."/>
            <person name="Namiki N."/>
            <person name="Mizuno H."/>
            <person name="Yamamoto K."/>
            <person name="Antonio B.A."/>
            <person name="Baba T."/>
            <person name="Sakata K."/>
            <person name="Nagamura Y."/>
            <person name="Aoki H."/>
            <person name="Arikawa K."/>
            <person name="Arita K."/>
            <person name="Bito T."/>
            <person name="Chiden Y."/>
            <person name="Fujitsuka N."/>
            <person name="Fukunaka R."/>
            <person name="Hamada M."/>
            <person name="Harada C."/>
            <person name="Hayashi A."/>
            <person name="Hijishita S."/>
            <person name="Honda M."/>
            <person name="Hosokawa S."/>
            <person name="Ichikawa Y."/>
            <person name="Idonuma A."/>
            <person name="Iijima M."/>
            <person name="Ikeda M."/>
            <person name="Ikeno M."/>
            <person name="Ito K."/>
            <person name="Ito S."/>
            <person name="Ito T."/>
            <person name="Ito Y."/>
            <person name="Ito Y."/>
            <person name="Iwabuchi A."/>
            <person name="Kamiya K."/>
            <person name="Karasawa W."/>
            <person name="Kurita K."/>
            <person name="Katagiri S."/>
            <person name="Kikuta A."/>
            <person name="Kobayashi H."/>
            <person name="Kobayashi N."/>
            <person name="Machita K."/>
            <person name="Maehara T."/>
            <person name="Masukawa M."/>
            <person name="Mizubayashi T."/>
            <person name="Mukai Y."/>
            <person name="Nagasaki H."/>
            <person name="Nagata Y."/>
            <person name="Naito S."/>
            <person name="Nakashima M."/>
            <person name="Nakama Y."/>
            <person name="Nakamichi Y."/>
            <person name="Nakamura M."/>
            <person name="Meguro A."/>
            <person name="Negishi M."/>
            <person name="Ohta I."/>
            <person name="Ohta T."/>
            <person name="Okamoto M."/>
            <person name="Ono N."/>
            <person name="Saji S."/>
            <person name="Sakaguchi M."/>
            <person name="Sakai K."/>
            <person name="Shibata M."/>
            <person name="Shimokawa T."/>
            <person name="Song J."/>
            <person name="Takazaki Y."/>
            <person name="Terasawa K."/>
            <person name="Tsugane M."/>
            <person name="Tsuji K."/>
            <person name="Ueda S."/>
            <person name="Waki K."/>
            <person name="Yamagata H."/>
            <person name="Yamamoto M."/>
            <person name="Yamamoto S."/>
            <person name="Yamane H."/>
            <person name="Yoshiki S."/>
            <person name="Yoshihara R."/>
            <person name="Yukawa K."/>
            <person name="Zhong H."/>
            <person name="Yano M."/>
            <person name="Yuan Q."/>
            <person name="Ouyang S."/>
            <person name="Liu J."/>
            <person name="Jones K.M."/>
            <person name="Gansberger K."/>
            <person name="Moffat K."/>
            <person name="Hill J."/>
            <person name="Bera J."/>
            <person name="Fadrosh D."/>
            <person name="Jin S."/>
            <person name="Johri S."/>
            <person name="Kim M."/>
            <person name="Overton L."/>
            <person name="Reardon M."/>
            <person name="Tsitrin T."/>
            <person name="Vuong H."/>
            <person name="Weaver B."/>
            <person name="Ciecko A."/>
            <person name="Tallon L."/>
            <person name="Jackson J."/>
            <person name="Pai G."/>
            <person name="Aken S.V."/>
            <person name="Utterback T."/>
            <person name="Reidmuller S."/>
            <person name="Feldblyum T."/>
            <person name="Hsiao J."/>
            <person name="Zismann V."/>
            <person name="Iobst S."/>
            <person name="de Vazeille A.R."/>
            <person name="Buell C.R."/>
            <person name="Ying K."/>
            <person name="Li Y."/>
            <person name="Lu T."/>
            <person name="Huang Y."/>
            <person name="Zhao Q."/>
            <person name="Feng Q."/>
            <person name="Zhang L."/>
            <person name="Zhu J."/>
            <person name="Weng Q."/>
            <person name="Mu J."/>
            <person name="Lu Y."/>
            <person name="Fan D."/>
            <person name="Liu Y."/>
            <person name="Guan J."/>
            <person name="Zhang Y."/>
            <person name="Yu S."/>
            <person name="Liu X."/>
            <person name="Zhang Y."/>
            <person name="Hong G."/>
            <person name="Han B."/>
            <person name="Choisne N."/>
            <person name="Demange N."/>
            <person name="Orjeda G."/>
            <person name="Samain S."/>
            <person name="Cattolico L."/>
            <person name="Pelletier E."/>
            <person name="Couloux A."/>
            <person name="Segurens B."/>
            <person name="Wincker P."/>
            <person name="D'Hont A."/>
            <person name="Scarpelli C."/>
            <person name="Weissenbach J."/>
            <person name="Salanoubat M."/>
            <person name="Quetier F."/>
            <person name="Yu Y."/>
            <person name="Kim H.R."/>
            <person name="Rambo T."/>
            <person name="Currie J."/>
            <person name="Collura K."/>
            <person name="Luo M."/>
            <person name="Yang T."/>
            <person name="Ammiraju J.S.S."/>
            <person name="Engler F."/>
            <person name="Soderlund C."/>
            <person name="Wing R.A."/>
            <person name="Palmer L.E."/>
            <person name="de la Bastide M."/>
            <person name="Spiegel L."/>
            <person name="Nascimento L."/>
            <person name="Zutavern T."/>
            <person name="O'Shaughnessy A."/>
            <person name="Dike S."/>
            <person name="Dedhia N."/>
            <person name="Preston R."/>
            <person name="Balija V."/>
            <person name="McCombie W.R."/>
            <person name="Chow T."/>
            <person name="Chen H."/>
            <person name="Chung M."/>
            <person name="Chen C."/>
            <person name="Shaw J."/>
            <person name="Wu H."/>
            <person name="Hsiao K."/>
            <person name="Chao Y."/>
            <person name="Chu M."/>
            <person name="Cheng C."/>
            <person name="Hour A."/>
            <person name="Lee P."/>
            <person name="Lin S."/>
            <person name="Lin Y."/>
            <person name="Liou J."/>
            <person name="Liu S."/>
            <person name="Hsing Y."/>
            <person name="Raghuvanshi S."/>
            <person name="Mohanty A."/>
            <person name="Bharti A.K."/>
            <person name="Gaur A."/>
            <person name="Gupta V."/>
            <person name="Kumar D."/>
            <person name="Ravi V."/>
            <person name="Vij S."/>
            <person name="Kapur A."/>
            <person name="Khurana P."/>
            <person name="Khurana P."/>
            <person name="Khurana J.P."/>
            <person name="Tyagi A.K."/>
            <person name="Gaikwad K."/>
            <person name="Singh A."/>
            <person name="Dalal V."/>
            <person name="Srivastava S."/>
            <person name="Dixit A."/>
            <person name="Pal A.K."/>
            <person name="Ghazi I.A."/>
            <person name="Yadav M."/>
            <person name="Pandit A."/>
            <person name="Bhargava A."/>
            <person name="Sureshbabu K."/>
            <person name="Batra K."/>
            <person name="Sharma T.R."/>
            <person name="Mohapatra T."/>
            <person name="Singh N.K."/>
            <person name="Messing J."/>
            <person name="Nelson A.B."/>
            <person name="Fuks G."/>
            <person name="Kavchok S."/>
            <person name="Keizer G."/>
            <person name="Linton E."/>
            <person name="Llaca V."/>
            <person name="Song R."/>
            <person name="Tanyolac B."/>
            <person name="Young S."/>
            <person name="Ho-Il K."/>
            <person name="Hahn J.H."/>
            <person name="Sangsakoo G."/>
            <person name="Vanavichit A."/>
            <person name="de Mattos Luiz.A.T."/>
            <person name="Zimmer P.D."/>
            <person name="Malone G."/>
            <person name="Dellagostin O."/>
            <person name="de Oliveira A.C."/>
            <person name="Bevan M."/>
            <person name="Bancroft I."/>
            <person name="Minx P."/>
            <person name="Cordum H."/>
            <person name="Wilson R."/>
            <person name="Cheng Z."/>
            <person name="Jin W."/>
            <person name="Jiang J."/>
            <person name="Leong S.A."/>
            <person name="Iwama H."/>
            <person name="Gojobori T."/>
            <person name="Itoh T."/>
            <person name="Niimura Y."/>
            <person name="Fujii Y."/>
            <person name="Habara T."/>
            <person name="Sakai H."/>
            <person name="Sato Y."/>
            <person name="Wilson G."/>
            <person name="Kumar K."/>
            <person name="McCouch S."/>
            <person name="Juretic N."/>
            <person name="Hoen D."/>
            <person name="Wright S."/>
            <person name="Bruskiewich R."/>
            <person name="Bureau T."/>
            <person name="Miyao A."/>
            <person name="Hirochika H."/>
            <person name="Nishikawa T."/>
            <person name="Kadowaki K."/>
            <person name="Sugiura M."/>
            <person name="Burr B."/>
            <person name="Sasaki T."/>
        </authorList>
    </citation>
    <scope>NUCLEOTIDE SEQUENCE [LARGE SCALE GENOMIC DNA]</scope>
    <source>
        <strain evidence="3">cv. Nipponbare</strain>
    </source>
</reference>
<dbReference type="EMBL" id="AP014962">
    <property type="protein sequence ID" value="BAS97370.1"/>
    <property type="molecule type" value="Genomic_DNA"/>
</dbReference>
<accession>A0A0P0WVP3</accession>
<reference evidence="2 3" key="3">
    <citation type="journal article" date="2013" name="Rice">
        <title>Improvement of the Oryza sativa Nipponbare reference genome using next generation sequence and optical map data.</title>
        <authorList>
            <person name="Kawahara Y."/>
            <person name="de la Bastide M."/>
            <person name="Hamilton J.P."/>
            <person name="Kanamori H."/>
            <person name="McCombie W.R."/>
            <person name="Ouyang S."/>
            <person name="Schwartz D.C."/>
            <person name="Tanaka T."/>
            <person name="Wu J."/>
            <person name="Zhou S."/>
            <person name="Childs K.L."/>
            <person name="Davidson R.M."/>
            <person name="Lin H."/>
            <person name="Quesada-Ocampo L."/>
            <person name="Vaillancourt B."/>
            <person name="Sakai H."/>
            <person name="Lee S.S."/>
            <person name="Kim J."/>
            <person name="Numa H."/>
            <person name="Itoh T."/>
            <person name="Buell C.R."/>
            <person name="Matsumoto T."/>
        </authorList>
    </citation>
    <scope>NUCLEOTIDE SEQUENCE [LARGE SCALE GENOMIC DNA]</scope>
    <source>
        <strain evidence="3">cv. Nipponbare</strain>
    </source>
</reference>
<organism evidence="2 3">
    <name type="scientific">Oryza sativa subsp. japonica</name>
    <name type="common">Rice</name>
    <dbReference type="NCBI Taxonomy" id="39947"/>
    <lineage>
        <taxon>Eukaryota</taxon>
        <taxon>Viridiplantae</taxon>
        <taxon>Streptophyta</taxon>
        <taxon>Embryophyta</taxon>
        <taxon>Tracheophyta</taxon>
        <taxon>Spermatophyta</taxon>
        <taxon>Magnoliopsida</taxon>
        <taxon>Liliopsida</taxon>
        <taxon>Poales</taxon>
        <taxon>Poaceae</taxon>
        <taxon>BOP clade</taxon>
        <taxon>Oryzoideae</taxon>
        <taxon>Oryzeae</taxon>
        <taxon>Oryzinae</taxon>
        <taxon>Oryza</taxon>
        <taxon>Oryza sativa</taxon>
    </lineage>
</organism>
<evidence type="ECO:0000313" key="2">
    <source>
        <dbReference type="EMBL" id="BAS97370.1"/>
    </source>
</evidence>
<dbReference type="PaxDb" id="39947-A0A0P0WVP3"/>
<evidence type="ECO:0000313" key="3">
    <source>
        <dbReference type="Proteomes" id="UP000059680"/>
    </source>
</evidence>
<dbReference type="FunCoup" id="A0A0P0WVP3">
    <property type="interactions" value="76"/>
</dbReference>
<dbReference type="Proteomes" id="UP000059680">
    <property type="component" value="Chromosome 6"/>
</dbReference>
<dbReference type="InParanoid" id="A0A0P0WVP3"/>
<feature type="compositionally biased region" description="Low complexity" evidence="1">
    <location>
        <begin position="57"/>
        <end position="85"/>
    </location>
</feature>
<evidence type="ECO:0000256" key="1">
    <source>
        <dbReference type="SAM" id="MobiDB-lite"/>
    </source>
</evidence>
<gene>
    <name evidence="2" type="ordered locus">Os06g0300100</name>
    <name evidence="2" type="ORF">OSNPB_060300100</name>
</gene>
<dbReference type="Gramene" id="Os06t0300100-00">
    <property type="protein sequence ID" value="Os06t0300100-00"/>
    <property type="gene ID" value="Os06g0300100"/>
</dbReference>
<protein>
    <submittedName>
        <fullName evidence="2">Os06g0300100 protein</fullName>
    </submittedName>
</protein>
<feature type="region of interest" description="Disordered" evidence="1">
    <location>
        <begin position="57"/>
        <end position="152"/>
    </location>
</feature>
<reference evidence="2 3" key="2">
    <citation type="journal article" date="2013" name="Plant Cell Physiol.">
        <title>Rice Annotation Project Database (RAP-DB): an integrative and interactive database for rice genomics.</title>
        <authorList>
            <person name="Sakai H."/>
            <person name="Lee S.S."/>
            <person name="Tanaka T."/>
            <person name="Numa H."/>
            <person name="Kim J."/>
            <person name="Kawahara Y."/>
            <person name="Wakimoto H."/>
            <person name="Yang C.C."/>
            <person name="Iwamoto M."/>
            <person name="Abe T."/>
            <person name="Yamada Y."/>
            <person name="Muto A."/>
            <person name="Inokuchi H."/>
            <person name="Ikemura T."/>
            <person name="Matsumoto T."/>
            <person name="Sasaki T."/>
            <person name="Itoh T."/>
        </authorList>
    </citation>
    <scope>NUCLEOTIDE SEQUENCE [LARGE SCALE GENOMIC DNA]</scope>
    <source>
        <strain evidence="3">cv. Nipponbare</strain>
    </source>
</reference>
<proteinExistence type="predicted"/>
<dbReference type="AlphaFoldDB" id="A0A0P0WVP3"/>
<sequence length="152" mass="15826">MASVEPEPMLTTAPLPRATIPGSTAAVTSVTAHRFTRIILTHASASASCRYTAHGRATPALFTTTPTSSPATASRSRRTASSPSAVDARARSNTTLLVSTPPSPSLEMASETSRSLAGSRPTRTRLRPRRASSSATERPMPDVGPVMTAQAP</sequence>
<name>A0A0P0WVP3_ORYSJ</name>